<dbReference type="InterPro" id="IPR006483">
    <property type="entry name" value="CRISPR-assoc_Cas3_HD"/>
</dbReference>
<dbReference type="PANTHER" id="PTHR47963">
    <property type="entry name" value="DEAD-BOX ATP-DEPENDENT RNA HELICASE 47, MITOCHONDRIAL"/>
    <property type="match status" value="1"/>
</dbReference>
<keyword evidence="7" id="KW-0347">Helicase</keyword>
<keyword evidence="3" id="KW-0540">Nuclease</keyword>
<dbReference type="SUPFAM" id="SSF52540">
    <property type="entry name" value="P-loop containing nucleoside triphosphate hydrolases"/>
    <property type="match status" value="1"/>
</dbReference>
<comment type="similarity">
    <text evidence="1">In the N-terminal section; belongs to the CRISPR-associated nuclease Cas3-HD family.</text>
</comment>
<dbReference type="RefSeq" id="WP_016175473.1">
    <property type="nucleotide sequence ID" value="NZ_KE136389.1"/>
</dbReference>
<evidence type="ECO:0000256" key="8">
    <source>
        <dbReference type="ARBA" id="ARBA00022840"/>
    </source>
</evidence>
<dbReference type="PROSITE" id="PS51643">
    <property type="entry name" value="HD_CAS3"/>
    <property type="match status" value="1"/>
</dbReference>
<reference evidence="11 12" key="1">
    <citation type="submission" date="2013-03" db="EMBL/GenBank/DDBJ databases">
        <title>The Genome Sequence of Enterococcus saccharolyticus ATCC_43076 (Illumina only assembly).</title>
        <authorList>
            <consortium name="The Broad Institute Genomics Platform"/>
            <consortium name="The Broad Institute Genome Sequencing Center for Infectious Disease"/>
            <person name="Earl A."/>
            <person name="Russ C."/>
            <person name="Gilmore M."/>
            <person name="Surin D."/>
            <person name="Walker B."/>
            <person name="Young S."/>
            <person name="Zeng Q."/>
            <person name="Gargeya S."/>
            <person name="Fitzgerald M."/>
            <person name="Haas B."/>
            <person name="Abouelleil A."/>
            <person name="Allen A.W."/>
            <person name="Alvarado L."/>
            <person name="Arachchi H.M."/>
            <person name="Berlin A.M."/>
            <person name="Chapman S.B."/>
            <person name="Gainer-Dewar J."/>
            <person name="Goldberg J."/>
            <person name="Griggs A."/>
            <person name="Gujja S."/>
            <person name="Hansen M."/>
            <person name="Howarth C."/>
            <person name="Imamovic A."/>
            <person name="Ireland A."/>
            <person name="Larimer J."/>
            <person name="McCowan C."/>
            <person name="Murphy C."/>
            <person name="Pearson M."/>
            <person name="Poon T.W."/>
            <person name="Priest M."/>
            <person name="Roberts A."/>
            <person name="Saif S."/>
            <person name="Shea T."/>
            <person name="Sisk P."/>
            <person name="Sykes S."/>
            <person name="Wortman J."/>
            <person name="Nusbaum C."/>
            <person name="Birren B."/>
        </authorList>
    </citation>
    <scope>NUCLEOTIDE SEQUENCE [LARGE SCALE GENOMIC DNA]</scope>
    <source>
        <strain evidence="11 12">ATCC 43076</strain>
    </source>
</reference>
<dbReference type="GO" id="GO:0003723">
    <property type="term" value="F:RNA binding"/>
    <property type="evidence" value="ECO:0007669"/>
    <property type="project" value="TreeGrafter"/>
</dbReference>
<dbReference type="SMART" id="SM00487">
    <property type="entry name" value="DEXDc"/>
    <property type="match status" value="1"/>
</dbReference>
<proteinExistence type="inferred from homology"/>
<dbReference type="PATRIC" id="fig|1139996.3.peg.1671"/>
<dbReference type="EMBL" id="AHYT01000008">
    <property type="protein sequence ID" value="EOT28172.1"/>
    <property type="molecule type" value="Genomic_DNA"/>
</dbReference>
<evidence type="ECO:0000256" key="3">
    <source>
        <dbReference type="ARBA" id="ARBA00022722"/>
    </source>
</evidence>
<keyword evidence="5" id="KW-0547">Nucleotide-binding</keyword>
<keyword evidence="12" id="KW-1185">Reference proteome</keyword>
<dbReference type="PANTHER" id="PTHR47963:SF9">
    <property type="entry name" value="CRISPR-ASSOCIATED ENDONUCLEASE_HELICASE CAS3"/>
    <property type="match status" value="1"/>
</dbReference>
<keyword evidence="6" id="KW-0378">Hydrolase</keyword>
<feature type="domain" description="HD Cas3-type" evidence="10">
    <location>
        <begin position="8"/>
        <end position="185"/>
    </location>
</feature>
<dbReference type="Gene3D" id="1.10.3210.30">
    <property type="match status" value="1"/>
</dbReference>
<evidence type="ECO:0000256" key="1">
    <source>
        <dbReference type="ARBA" id="ARBA00006847"/>
    </source>
</evidence>
<evidence type="ECO:0000256" key="4">
    <source>
        <dbReference type="ARBA" id="ARBA00022723"/>
    </source>
</evidence>
<protein>
    <submittedName>
        <fullName evidence="11">CRISPR-associated helicase cas3</fullName>
    </submittedName>
</protein>
<evidence type="ECO:0000313" key="11">
    <source>
        <dbReference type="EMBL" id="EOT28172.1"/>
    </source>
</evidence>
<evidence type="ECO:0000259" key="10">
    <source>
        <dbReference type="PROSITE" id="PS51643"/>
    </source>
</evidence>
<dbReference type="GO" id="GO:0016787">
    <property type="term" value="F:hydrolase activity"/>
    <property type="evidence" value="ECO:0007669"/>
    <property type="project" value="UniProtKB-KW"/>
</dbReference>
<dbReference type="STRING" id="41997.RV16_GL000605"/>
<sequence>MEGKKFLAKSDGETIIQHTKLLLKNLDILKEIYPDINVNWALLKLACIYHDLGKLNEKFQYKVDKNLRTTAGEVPHGLLSTAFIPAKELIHKGFSKEEVEILAYAIGRHHERDFSKVSIADIKREVSTLDVTDFPYQQLGIDELHIRVLSKKYFEHDVHMSVIQFGDAYFDYVMLKGLLNRLDYAASGHIEVEHPNDFLIDSMGNLGYQWNDLQEYMLTHQKENLVITAQTGLGKTEAGLLWLGNNKGFFTLPIKAAINAIYNRIVTKVVKDTQEQKIGLLHSSIHQEYLRAKDEGIFEELLDVDNYVNRTRQLSLPLTVCTLDQLFDIVFRYPGYEQKIATLSYSKVIIDEIQMYSADLLAYLIYGLKMITDYGGSFAVLTATLPPYITDLMMKEGLRFKQPKEGFVDENLMIRHSVEILHETMNTSKIIRVFSKNKILVICNTIKQAKQMYQQISDEVGTECVHLMHSAFIRRDRTQKEKDILDFAQNGNTDAGIWISTQIVEASLDIDFDILFTELSDLSGLFQRMGRCYRKRPWIPEIGINVYVYDGGSKNCSGIGTVIDKEIYELSKNALLQVSGPLTESEKIKLISQMFTTDKVKTSTFYQSINDHLEFLELLFEGEKTKNEVLNEFRNIHNLSVIPSSIYEENKKIITKLVQLLKIPSKIATSQEKIEKKKGRILLNEYKVDLPMYALKGLEIEELEINDYEKISILISCNYDSNNGIELHKRQKKADIDVEDQFF</sequence>
<dbReference type="InterPro" id="IPR006474">
    <property type="entry name" value="Helicase_Cas3_CRISPR-ass_core"/>
</dbReference>
<organism evidence="11 12">
    <name type="scientific">Enterococcus saccharolyticus subsp. saccharolyticus ATCC 43076</name>
    <dbReference type="NCBI Taxonomy" id="1139996"/>
    <lineage>
        <taxon>Bacteria</taxon>
        <taxon>Bacillati</taxon>
        <taxon>Bacillota</taxon>
        <taxon>Bacilli</taxon>
        <taxon>Lactobacillales</taxon>
        <taxon>Enterococcaceae</taxon>
        <taxon>Enterococcus</taxon>
    </lineage>
</organism>
<dbReference type="InterPro" id="IPR038257">
    <property type="entry name" value="CRISPR-assoc_Cas3_HD_sf"/>
</dbReference>
<dbReference type="Gene3D" id="3.40.50.300">
    <property type="entry name" value="P-loop containing nucleotide triphosphate hydrolases"/>
    <property type="match status" value="2"/>
</dbReference>
<evidence type="ECO:0000256" key="6">
    <source>
        <dbReference type="ARBA" id="ARBA00022801"/>
    </source>
</evidence>
<keyword evidence="9" id="KW-0051">Antiviral defense</keyword>
<dbReference type="InterPro" id="IPR014001">
    <property type="entry name" value="Helicase_ATP-bd"/>
</dbReference>
<dbReference type="Pfam" id="PF22590">
    <property type="entry name" value="Cas3-like_C_2"/>
    <property type="match status" value="1"/>
</dbReference>
<evidence type="ECO:0000313" key="12">
    <source>
        <dbReference type="Proteomes" id="UP000014136"/>
    </source>
</evidence>
<dbReference type="eggNOG" id="COG1203">
    <property type="taxonomic scope" value="Bacteria"/>
</dbReference>
<accession>S0NZA4</accession>
<dbReference type="InterPro" id="IPR050547">
    <property type="entry name" value="DEAD_box_RNA_helicases"/>
</dbReference>
<evidence type="ECO:0000256" key="2">
    <source>
        <dbReference type="ARBA" id="ARBA00009046"/>
    </source>
</evidence>
<dbReference type="GO" id="GO:0003724">
    <property type="term" value="F:RNA helicase activity"/>
    <property type="evidence" value="ECO:0007669"/>
    <property type="project" value="TreeGrafter"/>
</dbReference>
<dbReference type="Proteomes" id="UP000014136">
    <property type="component" value="Unassembled WGS sequence"/>
</dbReference>
<dbReference type="InterPro" id="IPR011545">
    <property type="entry name" value="DEAD/DEAH_box_helicase_dom"/>
</dbReference>
<dbReference type="Pfam" id="PF18019">
    <property type="entry name" value="Cas3_HD"/>
    <property type="match status" value="1"/>
</dbReference>
<comment type="similarity">
    <text evidence="2">In the central section; belongs to the CRISPR-associated helicase Cas3 family.</text>
</comment>
<evidence type="ECO:0000256" key="9">
    <source>
        <dbReference type="ARBA" id="ARBA00023118"/>
    </source>
</evidence>
<dbReference type="AlphaFoldDB" id="S0NZA4"/>
<keyword evidence="8" id="KW-0067">ATP-binding</keyword>
<keyword evidence="4" id="KW-0479">Metal-binding</keyword>
<evidence type="ECO:0000256" key="7">
    <source>
        <dbReference type="ARBA" id="ARBA00022806"/>
    </source>
</evidence>
<evidence type="ECO:0000256" key="5">
    <source>
        <dbReference type="ARBA" id="ARBA00022741"/>
    </source>
</evidence>
<dbReference type="InterPro" id="IPR027417">
    <property type="entry name" value="P-loop_NTPase"/>
</dbReference>
<dbReference type="GO" id="GO:0005524">
    <property type="term" value="F:ATP binding"/>
    <property type="evidence" value="ECO:0007669"/>
    <property type="project" value="UniProtKB-KW"/>
</dbReference>
<dbReference type="SUPFAM" id="SSF109604">
    <property type="entry name" value="HD-domain/PDEase-like"/>
    <property type="match status" value="1"/>
</dbReference>
<comment type="caution">
    <text evidence="11">The sequence shown here is derived from an EMBL/GenBank/DDBJ whole genome shotgun (WGS) entry which is preliminary data.</text>
</comment>
<gene>
    <name evidence="11" type="ORF">OMQ_01684</name>
</gene>
<dbReference type="OrthoDB" id="9810236at2"/>
<dbReference type="GO" id="GO:0051607">
    <property type="term" value="P:defense response to virus"/>
    <property type="evidence" value="ECO:0007669"/>
    <property type="project" value="UniProtKB-KW"/>
</dbReference>
<dbReference type="InterPro" id="IPR054712">
    <property type="entry name" value="Cas3-like_dom"/>
</dbReference>
<dbReference type="HOGENOM" id="CLU_009347_0_0_9"/>
<dbReference type="NCBIfam" id="TIGR01596">
    <property type="entry name" value="cas3_HD"/>
    <property type="match status" value="1"/>
</dbReference>
<dbReference type="CDD" id="cd09641">
    <property type="entry name" value="Cas3''_I"/>
    <property type="match status" value="1"/>
</dbReference>
<dbReference type="NCBIfam" id="TIGR01587">
    <property type="entry name" value="cas3_core"/>
    <property type="match status" value="1"/>
</dbReference>
<dbReference type="Pfam" id="PF00270">
    <property type="entry name" value="DEAD"/>
    <property type="match status" value="1"/>
</dbReference>
<name>S0NZA4_9ENTE</name>
<dbReference type="GO" id="GO:0046872">
    <property type="term" value="F:metal ion binding"/>
    <property type="evidence" value="ECO:0007669"/>
    <property type="project" value="UniProtKB-KW"/>
</dbReference>
<dbReference type="GO" id="GO:0004518">
    <property type="term" value="F:nuclease activity"/>
    <property type="evidence" value="ECO:0007669"/>
    <property type="project" value="UniProtKB-KW"/>
</dbReference>